<keyword evidence="1" id="KW-0677">Repeat</keyword>
<dbReference type="GO" id="GO:0005524">
    <property type="term" value="F:ATP binding"/>
    <property type="evidence" value="ECO:0007669"/>
    <property type="project" value="UniProtKB-KW"/>
</dbReference>
<keyword evidence="3" id="KW-0611">Plant defense</keyword>
<feature type="domain" description="Disease resistance N-terminal" evidence="7">
    <location>
        <begin position="40"/>
        <end position="92"/>
    </location>
</feature>
<dbReference type="EMBL" id="JACGWN010000003">
    <property type="protein sequence ID" value="KAL0456361.1"/>
    <property type="molecule type" value="Genomic_DNA"/>
</dbReference>
<feature type="chain" id="PRO_5043665972" evidence="5">
    <location>
        <begin position="23"/>
        <end position="237"/>
    </location>
</feature>
<dbReference type="Gene3D" id="3.40.50.300">
    <property type="entry name" value="P-loop containing nucleotide triphosphate hydrolases"/>
    <property type="match status" value="1"/>
</dbReference>
<sequence>MLLCKFWWRSLLLLLLKRLASSWESRRADKSEEIIYDDSAFLHDASRRRVEEEAVKLWLKNLEEVAYVADNLLDEFNYEIIRRKVELRNQMQRKVCFFFCFTNPVLFRSKIAHKIKVVNMKLKMVNEEAISYGLQSRVLDSAILVPSVLETDSLSVEPSVLGRENDASEIVNMLVNSSDEVVSVLPVVGMGGIGKTTLARLVFNDQQIDRCFNSKAWFALLKILVPPRDFLRESLNH</sequence>
<evidence type="ECO:0000256" key="2">
    <source>
        <dbReference type="ARBA" id="ARBA00022741"/>
    </source>
</evidence>
<keyword evidence="2" id="KW-0547">Nucleotide-binding</keyword>
<dbReference type="PANTHER" id="PTHR36766:SF70">
    <property type="entry name" value="DISEASE RESISTANCE PROTEIN RGA4"/>
    <property type="match status" value="1"/>
</dbReference>
<reference evidence="8" key="2">
    <citation type="journal article" date="2024" name="Plant">
        <title>Genomic evolution and insights into agronomic trait innovations of Sesamum species.</title>
        <authorList>
            <person name="Miao H."/>
            <person name="Wang L."/>
            <person name="Qu L."/>
            <person name="Liu H."/>
            <person name="Sun Y."/>
            <person name="Le M."/>
            <person name="Wang Q."/>
            <person name="Wei S."/>
            <person name="Zheng Y."/>
            <person name="Lin W."/>
            <person name="Duan Y."/>
            <person name="Cao H."/>
            <person name="Xiong S."/>
            <person name="Wang X."/>
            <person name="Wei L."/>
            <person name="Li C."/>
            <person name="Ma Q."/>
            <person name="Ju M."/>
            <person name="Zhao R."/>
            <person name="Li G."/>
            <person name="Mu C."/>
            <person name="Tian Q."/>
            <person name="Mei H."/>
            <person name="Zhang T."/>
            <person name="Gao T."/>
            <person name="Zhang H."/>
        </authorList>
    </citation>
    <scope>NUCLEOTIDE SEQUENCE</scope>
    <source>
        <strain evidence="8">KEN1</strain>
    </source>
</reference>
<gene>
    <name evidence="8" type="ORF">Slati_0975300</name>
</gene>
<evidence type="ECO:0000256" key="5">
    <source>
        <dbReference type="SAM" id="SignalP"/>
    </source>
</evidence>
<dbReference type="AlphaFoldDB" id="A0AAW2XUD4"/>
<dbReference type="Gene3D" id="1.20.5.4130">
    <property type="match status" value="1"/>
</dbReference>
<evidence type="ECO:0000313" key="8">
    <source>
        <dbReference type="EMBL" id="KAL0456361.1"/>
    </source>
</evidence>
<name>A0AAW2XUD4_9LAMI</name>
<dbReference type="Pfam" id="PF18052">
    <property type="entry name" value="Rx_N"/>
    <property type="match status" value="1"/>
</dbReference>
<proteinExistence type="predicted"/>
<evidence type="ECO:0000259" key="7">
    <source>
        <dbReference type="Pfam" id="PF18052"/>
    </source>
</evidence>
<feature type="signal peptide" evidence="5">
    <location>
        <begin position="1"/>
        <end position="22"/>
    </location>
</feature>
<comment type="caution">
    <text evidence="8">The sequence shown here is derived from an EMBL/GenBank/DDBJ whole genome shotgun (WGS) entry which is preliminary data.</text>
</comment>
<dbReference type="GO" id="GO:0043531">
    <property type="term" value="F:ADP binding"/>
    <property type="evidence" value="ECO:0007669"/>
    <property type="project" value="InterPro"/>
</dbReference>
<keyword evidence="5" id="KW-0732">Signal</keyword>
<evidence type="ECO:0000256" key="3">
    <source>
        <dbReference type="ARBA" id="ARBA00022821"/>
    </source>
</evidence>
<organism evidence="8">
    <name type="scientific">Sesamum latifolium</name>
    <dbReference type="NCBI Taxonomy" id="2727402"/>
    <lineage>
        <taxon>Eukaryota</taxon>
        <taxon>Viridiplantae</taxon>
        <taxon>Streptophyta</taxon>
        <taxon>Embryophyta</taxon>
        <taxon>Tracheophyta</taxon>
        <taxon>Spermatophyta</taxon>
        <taxon>Magnoliopsida</taxon>
        <taxon>eudicotyledons</taxon>
        <taxon>Gunneridae</taxon>
        <taxon>Pentapetalae</taxon>
        <taxon>asterids</taxon>
        <taxon>lamiids</taxon>
        <taxon>Lamiales</taxon>
        <taxon>Pedaliaceae</taxon>
        <taxon>Sesamum</taxon>
    </lineage>
</organism>
<dbReference type="InterPro" id="IPR041118">
    <property type="entry name" value="Rx_N"/>
</dbReference>
<keyword evidence="4" id="KW-0067">ATP-binding</keyword>
<dbReference type="PANTHER" id="PTHR36766">
    <property type="entry name" value="PLANT BROAD-SPECTRUM MILDEW RESISTANCE PROTEIN RPW8"/>
    <property type="match status" value="1"/>
</dbReference>
<accession>A0AAW2XUD4</accession>
<evidence type="ECO:0000256" key="4">
    <source>
        <dbReference type="ARBA" id="ARBA00022840"/>
    </source>
</evidence>
<reference evidence="8" key="1">
    <citation type="submission" date="2020-06" db="EMBL/GenBank/DDBJ databases">
        <authorList>
            <person name="Li T."/>
            <person name="Hu X."/>
            <person name="Zhang T."/>
            <person name="Song X."/>
            <person name="Zhang H."/>
            <person name="Dai N."/>
            <person name="Sheng W."/>
            <person name="Hou X."/>
            <person name="Wei L."/>
        </authorList>
    </citation>
    <scope>NUCLEOTIDE SEQUENCE</scope>
    <source>
        <strain evidence="8">KEN1</strain>
        <tissue evidence="8">Leaf</tissue>
    </source>
</reference>
<dbReference type="GO" id="GO:0006952">
    <property type="term" value="P:defense response"/>
    <property type="evidence" value="ECO:0007669"/>
    <property type="project" value="UniProtKB-KW"/>
</dbReference>
<evidence type="ECO:0000259" key="6">
    <source>
        <dbReference type="Pfam" id="PF00931"/>
    </source>
</evidence>
<dbReference type="InterPro" id="IPR002182">
    <property type="entry name" value="NB-ARC"/>
</dbReference>
<feature type="domain" description="NB-ARC" evidence="6">
    <location>
        <begin position="164"/>
        <end position="219"/>
    </location>
</feature>
<dbReference type="Pfam" id="PF00931">
    <property type="entry name" value="NB-ARC"/>
    <property type="match status" value="1"/>
</dbReference>
<evidence type="ECO:0000256" key="1">
    <source>
        <dbReference type="ARBA" id="ARBA00022737"/>
    </source>
</evidence>
<protein>
    <submittedName>
        <fullName evidence="8">Disease resistance protein RGA2</fullName>
    </submittedName>
</protein>
<dbReference type="InterPro" id="IPR027417">
    <property type="entry name" value="P-loop_NTPase"/>
</dbReference>
<dbReference type="SUPFAM" id="SSF52540">
    <property type="entry name" value="P-loop containing nucleoside triphosphate hydrolases"/>
    <property type="match status" value="1"/>
</dbReference>